<dbReference type="GO" id="GO:0005634">
    <property type="term" value="C:nucleus"/>
    <property type="evidence" value="ECO:0007669"/>
    <property type="project" value="TreeGrafter"/>
</dbReference>
<dbReference type="GO" id="GO:0005886">
    <property type="term" value="C:plasma membrane"/>
    <property type="evidence" value="ECO:0007669"/>
    <property type="project" value="TreeGrafter"/>
</dbReference>
<name>A0A4Q2DJE7_9AGAR</name>
<dbReference type="PANTHER" id="PTHR10502">
    <property type="entry name" value="ANNEXIN"/>
    <property type="match status" value="1"/>
</dbReference>
<proteinExistence type="inferred from homology"/>
<evidence type="ECO:0000256" key="4">
    <source>
        <dbReference type="SAM" id="MobiDB-lite"/>
    </source>
</evidence>
<feature type="compositionally biased region" description="Polar residues" evidence="4">
    <location>
        <begin position="100"/>
        <end position="109"/>
    </location>
</feature>
<evidence type="ECO:0000256" key="1">
    <source>
        <dbReference type="ARBA" id="ARBA00007831"/>
    </source>
</evidence>
<evidence type="ECO:0000256" key="2">
    <source>
        <dbReference type="ARBA" id="ARBA00022737"/>
    </source>
</evidence>
<dbReference type="AlphaFoldDB" id="A0A4Q2DJE7"/>
<dbReference type="PRINTS" id="PR00196">
    <property type="entry name" value="ANNEXIN"/>
</dbReference>
<reference evidence="5 6" key="1">
    <citation type="submission" date="2019-01" db="EMBL/GenBank/DDBJ databases">
        <title>Draft genome sequence of Psathyrella aberdarensis IHI B618.</title>
        <authorList>
            <person name="Buettner E."/>
            <person name="Kellner H."/>
        </authorList>
    </citation>
    <scope>NUCLEOTIDE SEQUENCE [LARGE SCALE GENOMIC DNA]</scope>
    <source>
        <strain evidence="5 6">IHI B618</strain>
    </source>
</reference>
<dbReference type="SMART" id="SM00335">
    <property type="entry name" value="ANX"/>
    <property type="match status" value="2"/>
</dbReference>
<dbReference type="InterPro" id="IPR037104">
    <property type="entry name" value="Annexin_sf"/>
</dbReference>
<dbReference type="PROSITE" id="PS51897">
    <property type="entry name" value="ANNEXIN_2"/>
    <property type="match status" value="1"/>
</dbReference>
<dbReference type="SUPFAM" id="SSF47874">
    <property type="entry name" value="Annexin"/>
    <property type="match status" value="1"/>
</dbReference>
<dbReference type="GO" id="GO:0001786">
    <property type="term" value="F:phosphatidylserine binding"/>
    <property type="evidence" value="ECO:0007669"/>
    <property type="project" value="TreeGrafter"/>
</dbReference>
<dbReference type="GO" id="GO:0005509">
    <property type="term" value="F:calcium ion binding"/>
    <property type="evidence" value="ECO:0007669"/>
    <property type="project" value="InterPro"/>
</dbReference>
<dbReference type="PANTHER" id="PTHR10502:SF102">
    <property type="entry name" value="ANNEXIN B11"/>
    <property type="match status" value="1"/>
</dbReference>
<comment type="similarity">
    <text evidence="1">Belongs to the annexin family.</text>
</comment>
<comment type="caution">
    <text evidence="5">The sequence shown here is derived from an EMBL/GenBank/DDBJ whole genome shotgun (WGS) entry which is preliminary data.</text>
</comment>
<feature type="compositionally biased region" description="Basic and acidic residues" evidence="4">
    <location>
        <begin position="85"/>
        <end position="99"/>
    </location>
</feature>
<dbReference type="Gene3D" id="1.10.220.10">
    <property type="entry name" value="Annexin"/>
    <property type="match status" value="2"/>
</dbReference>
<feature type="region of interest" description="Disordered" evidence="4">
    <location>
        <begin position="74"/>
        <end position="115"/>
    </location>
</feature>
<gene>
    <name evidence="5" type="ORF">EST38_g6626</name>
</gene>
<dbReference type="GO" id="GO:0005737">
    <property type="term" value="C:cytoplasm"/>
    <property type="evidence" value="ECO:0007669"/>
    <property type="project" value="TreeGrafter"/>
</dbReference>
<accession>A0A4Q2DJE7</accession>
<evidence type="ECO:0000313" key="5">
    <source>
        <dbReference type="EMBL" id="RXW19231.1"/>
    </source>
</evidence>
<dbReference type="InterPro" id="IPR018502">
    <property type="entry name" value="Annexin_repeat"/>
</dbReference>
<evidence type="ECO:0000256" key="3">
    <source>
        <dbReference type="ARBA" id="ARBA00023216"/>
    </source>
</evidence>
<dbReference type="EMBL" id="SDEE01000214">
    <property type="protein sequence ID" value="RXW19231.1"/>
    <property type="molecule type" value="Genomic_DNA"/>
</dbReference>
<organism evidence="5 6">
    <name type="scientific">Candolleomyces aberdarensis</name>
    <dbReference type="NCBI Taxonomy" id="2316362"/>
    <lineage>
        <taxon>Eukaryota</taxon>
        <taxon>Fungi</taxon>
        <taxon>Dikarya</taxon>
        <taxon>Basidiomycota</taxon>
        <taxon>Agaricomycotina</taxon>
        <taxon>Agaricomycetes</taxon>
        <taxon>Agaricomycetidae</taxon>
        <taxon>Agaricales</taxon>
        <taxon>Agaricineae</taxon>
        <taxon>Psathyrellaceae</taxon>
        <taxon>Candolleomyces</taxon>
    </lineage>
</organism>
<dbReference type="GO" id="GO:0005544">
    <property type="term" value="F:calcium-dependent phospholipid binding"/>
    <property type="evidence" value="ECO:0007669"/>
    <property type="project" value="InterPro"/>
</dbReference>
<evidence type="ECO:0008006" key="7">
    <source>
        <dbReference type="Google" id="ProtNLM"/>
    </source>
</evidence>
<protein>
    <recommendedName>
        <fullName evidence="7">Annexin</fullName>
    </recommendedName>
</protein>
<dbReference type="GO" id="GO:0012506">
    <property type="term" value="C:vesicle membrane"/>
    <property type="evidence" value="ECO:0007669"/>
    <property type="project" value="TreeGrafter"/>
</dbReference>
<dbReference type="OrthoDB" id="37886at2759"/>
<feature type="region of interest" description="Disordered" evidence="4">
    <location>
        <begin position="20"/>
        <end position="45"/>
    </location>
</feature>
<keyword evidence="2" id="KW-0677">Repeat</keyword>
<sequence length="450" mass="49813">MSSYPPPAYGYPGYPPPGQPPVGYYQYPPYPPPPGQAPAGYAPYYGVPPPAGIPSGIPAPYPPSVPYHPYYGAPTVPPVPAPEPESQKEEDRDGTEKTSKVTLPTPSSDTKTDSKPMVSYLGTLVVDPASPAAKPGARKVPGYDPKPHYDKLMDDDTSAIEMARIILIMTLAQRDAFKDYFTETSGYQIVDMLGGRNKQRALDGILLGPLDYDVVLARNLDGKGEMLLIELTLHRPYSELRILSEGYKNMFGDDLAEDILTDDSLSVRVRRLCAKVIQVERPPDYTPINPSLVSQDVESLAKAEADGDDKPYFEIFVQRSYPHIAAVIAEFESRHKKKLKKAVKKTLGTEDGLATAITYIIQGLKPKSKAQNNDGSVWRDAKLLEATMKGWGTRDGDLIYRLTRASWNPHRFHAIKEAYLKKYDKSLARRIKGDTSGEYRDILIMILHSG</sequence>
<evidence type="ECO:0000313" key="6">
    <source>
        <dbReference type="Proteomes" id="UP000290288"/>
    </source>
</evidence>
<dbReference type="STRING" id="2316362.A0A4Q2DJE7"/>
<keyword evidence="6" id="KW-1185">Reference proteome</keyword>
<dbReference type="InterPro" id="IPR001464">
    <property type="entry name" value="Annexin"/>
</dbReference>
<dbReference type="Pfam" id="PF00191">
    <property type="entry name" value="Annexin"/>
    <property type="match status" value="2"/>
</dbReference>
<dbReference type="Proteomes" id="UP000290288">
    <property type="component" value="Unassembled WGS sequence"/>
</dbReference>
<keyword evidence="3" id="KW-0041">Annexin</keyword>